<dbReference type="GO" id="GO:0005524">
    <property type="term" value="F:ATP binding"/>
    <property type="evidence" value="ECO:0007669"/>
    <property type="project" value="UniProtKB-UniRule"/>
</dbReference>
<dbReference type="GO" id="GO:0003689">
    <property type="term" value="F:DNA clamp loader activity"/>
    <property type="evidence" value="ECO:0007669"/>
    <property type="project" value="UniProtKB-UniRule"/>
</dbReference>
<evidence type="ECO:0000256" key="6">
    <source>
        <dbReference type="ARBA" id="ARBA00032141"/>
    </source>
</evidence>
<dbReference type="Gene3D" id="3.40.50.300">
    <property type="entry name" value="P-loop containing nucleotide triphosphate hydrolases"/>
    <property type="match status" value="1"/>
</dbReference>
<evidence type="ECO:0000256" key="2">
    <source>
        <dbReference type="ARBA" id="ARBA00014793"/>
    </source>
</evidence>
<accession>A0A497EV90</accession>
<dbReference type="SMART" id="SM00382">
    <property type="entry name" value="AAA"/>
    <property type="match status" value="1"/>
</dbReference>
<dbReference type="GO" id="GO:0016887">
    <property type="term" value="F:ATP hydrolysis activity"/>
    <property type="evidence" value="ECO:0007669"/>
    <property type="project" value="InterPro"/>
</dbReference>
<dbReference type="HAMAP" id="MF_01508">
    <property type="entry name" value="RfcL"/>
    <property type="match status" value="1"/>
</dbReference>
<dbReference type="SUPFAM" id="SSF52540">
    <property type="entry name" value="P-loop containing nucleoside triphosphate hydrolases"/>
    <property type="match status" value="1"/>
</dbReference>
<sequence length="427" mass="49058">MSRPTLSYIQLWVNKYKPKRFDEIIGNRNAILEFRTWLEKRLKGANVKKAALLWGPPGVGKTLTVEVAAREYRLELIQMNASDVRTKDQVMRILGMASLYASLTGRRGKIILVDEVDGMSGTEDRGGLAAVIQLIDQSRFPVALTANDPWDPKFRALRDKCKLIRYDRVRTSSIVSFLKKICLAEGIMADERALKFIAERVKGDVRSAINDLQALAQGRRRLTLEDVKWLSMRDRQFNAFEVLRRIFAAKTCRTAKIALAQSTLDYEMIFQWIHENLPNQYKSPIELAEAYEALSRADVFLGRTKRTQAWTLLSYVIDLMTAGVSMAKKGPYRFTKYQFPEKLRILSQSKEIRNIRNEICSLIAQKCHISRRGASSEYLPFLKIIFENNIEMAAGIAKWLKMNEQMISYLTGDNEKTKQIVNLMKKK</sequence>
<dbReference type="Proteomes" id="UP000281962">
    <property type="component" value="Unassembled WGS sequence"/>
</dbReference>
<dbReference type="GO" id="GO:0006260">
    <property type="term" value="P:DNA replication"/>
    <property type="evidence" value="ECO:0007669"/>
    <property type="project" value="UniProtKB-UniRule"/>
</dbReference>
<name>A0A497EV90_9CREN</name>
<feature type="binding site" evidence="7">
    <location>
        <begin position="55"/>
        <end position="62"/>
    </location>
    <ligand>
        <name>ATP</name>
        <dbReference type="ChEBI" id="CHEBI:30616"/>
    </ligand>
</feature>
<dbReference type="InterPro" id="IPR027417">
    <property type="entry name" value="P-loop_NTPase"/>
</dbReference>
<dbReference type="CDD" id="cd18140">
    <property type="entry name" value="HLD_clamp_RFC"/>
    <property type="match status" value="1"/>
</dbReference>
<dbReference type="Gene3D" id="1.10.8.60">
    <property type="match status" value="1"/>
</dbReference>
<gene>
    <name evidence="7" type="primary">rfcL</name>
    <name evidence="9" type="ORF">DRJ21_00420</name>
</gene>
<comment type="function">
    <text evidence="7">Part of the RFC clamp loader complex which loads the PCNA sliding clamp onto DNA.</text>
</comment>
<dbReference type="InterPro" id="IPR003593">
    <property type="entry name" value="AAA+_ATPase"/>
</dbReference>
<keyword evidence="4 7" id="KW-0547">Nucleotide-binding</keyword>
<dbReference type="PANTHER" id="PTHR23389">
    <property type="entry name" value="CHROMOSOME TRANSMISSION FIDELITY FACTOR 18"/>
    <property type="match status" value="1"/>
</dbReference>
<comment type="caution">
    <text evidence="9">The sequence shown here is derived from an EMBL/GenBank/DDBJ whole genome shotgun (WGS) entry which is preliminary data.</text>
</comment>
<keyword evidence="3 7" id="KW-0235">DNA replication</keyword>
<comment type="subunit">
    <text evidence="7">Heteromultimer composed of small subunits (RfcS) and large subunits (RfcL).</text>
</comment>
<keyword evidence="5 7" id="KW-0067">ATP-binding</keyword>
<protein>
    <recommendedName>
        <fullName evidence="2 7">Replication factor C large subunit</fullName>
        <shortName evidence="7">RFC large subunit</shortName>
    </recommendedName>
    <alternativeName>
        <fullName evidence="6 7">Clamp loader large subunit</fullName>
    </alternativeName>
</protein>
<evidence type="ECO:0000256" key="3">
    <source>
        <dbReference type="ARBA" id="ARBA00022705"/>
    </source>
</evidence>
<organism evidence="9 10">
    <name type="scientific">Thermoproteota archaeon</name>
    <dbReference type="NCBI Taxonomy" id="2056631"/>
    <lineage>
        <taxon>Archaea</taxon>
        <taxon>Thermoproteota</taxon>
    </lineage>
</organism>
<evidence type="ECO:0000256" key="7">
    <source>
        <dbReference type="HAMAP-Rule" id="MF_01508"/>
    </source>
</evidence>
<evidence type="ECO:0000313" key="9">
    <source>
        <dbReference type="EMBL" id="RLE51304.1"/>
    </source>
</evidence>
<evidence type="ECO:0000256" key="1">
    <source>
        <dbReference type="ARBA" id="ARBA00006878"/>
    </source>
</evidence>
<comment type="similarity">
    <text evidence="1 7">Belongs to the activator 1 small subunits family. RfcL subfamily.</text>
</comment>
<evidence type="ECO:0000313" key="10">
    <source>
        <dbReference type="Proteomes" id="UP000281962"/>
    </source>
</evidence>
<dbReference type="InterPro" id="IPR047854">
    <property type="entry name" value="RFC_lid"/>
</dbReference>
<proteinExistence type="inferred from homology"/>
<evidence type="ECO:0000256" key="5">
    <source>
        <dbReference type="ARBA" id="ARBA00022840"/>
    </source>
</evidence>
<dbReference type="InterPro" id="IPR023935">
    <property type="entry name" value="Rep_factor-C_lsu"/>
</dbReference>
<evidence type="ECO:0000259" key="8">
    <source>
        <dbReference type="SMART" id="SM00382"/>
    </source>
</evidence>
<dbReference type="Pfam" id="PF00004">
    <property type="entry name" value="AAA"/>
    <property type="match status" value="1"/>
</dbReference>
<dbReference type="AlphaFoldDB" id="A0A497EV90"/>
<feature type="domain" description="AAA+ ATPase" evidence="8">
    <location>
        <begin position="47"/>
        <end position="170"/>
    </location>
</feature>
<dbReference type="PANTHER" id="PTHR23389:SF6">
    <property type="entry name" value="REPLICATION FACTOR C SUBUNIT 1"/>
    <property type="match status" value="1"/>
</dbReference>
<dbReference type="InterPro" id="IPR003959">
    <property type="entry name" value="ATPase_AAA_core"/>
</dbReference>
<dbReference type="NCBIfam" id="NF003229">
    <property type="entry name" value="PRK04195.1-5"/>
    <property type="match status" value="1"/>
</dbReference>
<reference evidence="9 10" key="1">
    <citation type="submission" date="2018-06" db="EMBL/GenBank/DDBJ databases">
        <title>Extensive metabolic versatility and redundancy in microbially diverse, dynamic hydrothermal sediments.</title>
        <authorList>
            <person name="Dombrowski N."/>
            <person name="Teske A."/>
            <person name="Baker B.J."/>
        </authorList>
    </citation>
    <scope>NUCLEOTIDE SEQUENCE [LARGE SCALE GENOMIC DNA]</scope>
    <source>
        <strain evidence="9">B30_G17</strain>
    </source>
</reference>
<evidence type="ECO:0000256" key="4">
    <source>
        <dbReference type="ARBA" id="ARBA00022741"/>
    </source>
</evidence>
<dbReference type="EMBL" id="QMQY01000008">
    <property type="protein sequence ID" value="RLE51304.1"/>
    <property type="molecule type" value="Genomic_DNA"/>
</dbReference>